<reference evidence="1" key="1">
    <citation type="journal article" date="2023" name="G3 (Bethesda)">
        <title>A reference genome for the long-term kleptoplast-retaining sea slug Elysia crispata morphotype clarki.</title>
        <authorList>
            <person name="Eastman K.E."/>
            <person name="Pendleton A.L."/>
            <person name="Shaikh M.A."/>
            <person name="Suttiyut T."/>
            <person name="Ogas R."/>
            <person name="Tomko P."/>
            <person name="Gavelis G."/>
            <person name="Widhalm J.R."/>
            <person name="Wisecaver J.H."/>
        </authorList>
    </citation>
    <scope>NUCLEOTIDE SEQUENCE</scope>
    <source>
        <strain evidence="1">ECLA1</strain>
    </source>
</reference>
<dbReference type="EMBL" id="JAWDGP010001473">
    <property type="protein sequence ID" value="KAK3791346.1"/>
    <property type="molecule type" value="Genomic_DNA"/>
</dbReference>
<dbReference type="Proteomes" id="UP001283361">
    <property type="component" value="Unassembled WGS sequence"/>
</dbReference>
<evidence type="ECO:0000313" key="2">
    <source>
        <dbReference type="Proteomes" id="UP001283361"/>
    </source>
</evidence>
<organism evidence="1 2">
    <name type="scientific">Elysia crispata</name>
    <name type="common">lettuce slug</name>
    <dbReference type="NCBI Taxonomy" id="231223"/>
    <lineage>
        <taxon>Eukaryota</taxon>
        <taxon>Metazoa</taxon>
        <taxon>Spiralia</taxon>
        <taxon>Lophotrochozoa</taxon>
        <taxon>Mollusca</taxon>
        <taxon>Gastropoda</taxon>
        <taxon>Heterobranchia</taxon>
        <taxon>Euthyneura</taxon>
        <taxon>Panpulmonata</taxon>
        <taxon>Sacoglossa</taxon>
        <taxon>Placobranchoidea</taxon>
        <taxon>Plakobranchidae</taxon>
        <taxon>Elysia</taxon>
    </lineage>
</organism>
<dbReference type="AlphaFoldDB" id="A0AAE1AQB8"/>
<sequence length="84" mass="9507">MDLQTSPDTLRQLIEVLYSSSPPETTIPIEHDSLSSSNDHLTAGNRLDRNLSPRCGEILRITVIIITIQHSQRPRKKLIFSEPD</sequence>
<accession>A0AAE1AQB8</accession>
<comment type="caution">
    <text evidence="1">The sequence shown here is derived from an EMBL/GenBank/DDBJ whole genome shotgun (WGS) entry which is preliminary data.</text>
</comment>
<gene>
    <name evidence="1" type="ORF">RRG08_012530</name>
</gene>
<proteinExistence type="predicted"/>
<evidence type="ECO:0000313" key="1">
    <source>
        <dbReference type="EMBL" id="KAK3791346.1"/>
    </source>
</evidence>
<protein>
    <submittedName>
        <fullName evidence="1">Uncharacterized protein</fullName>
    </submittedName>
</protein>
<keyword evidence="2" id="KW-1185">Reference proteome</keyword>
<name>A0AAE1AQB8_9GAST</name>